<comment type="caution">
    <text evidence="7">The sequence shown here is derived from an EMBL/GenBank/DDBJ whole genome shotgun (WGS) entry which is preliminary data.</text>
</comment>
<dbReference type="OrthoDB" id="2943660at2759"/>
<evidence type="ECO:0000256" key="2">
    <source>
        <dbReference type="ARBA" id="ARBA00022723"/>
    </source>
</evidence>
<accession>A0A0P7BBA4</accession>
<comment type="subcellular location">
    <subcellularLocation>
        <location evidence="1">Nucleus</location>
    </subcellularLocation>
</comment>
<evidence type="ECO:0000256" key="3">
    <source>
        <dbReference type="ARBA" id="ARBA00023015"/>
    </source>
</evidence>
<keyword evidence="5" id="KW-0539">Nucleus</keyword>
<evidence type="ECO:0000256" key="6">
    <source>
        <dbReference type="SAM" id="MobiDB-lite"/>
    </source>
</evidence>
<evidence type="ECO:0000256" key="1">
    <source>
        <dbReference type="ARBA" id="ARBA00004123"/>
    </source>
</evidence>
<proteinExistence type="predicted"/>
<evidence type="ECO:0000256" key="4">
    <source>
        <dbReference type="ARBA" id="ARBA00023163"/>
    </source>
</evidence>
<feature type="compositionally biased region" description="Basic and acidic residues" evidence="6">
    <location>
        <begin position="136"/>
        <end position="152"/>
    </location>
</feature>
<dbReference type="EMBL" id="LKCW01000198">
    <property type="protein sequence ID" value="KPM36566.1"/>
    <property type="molecule type" value="Genomic_DNA"/>
</dbReference>
<dbReference type="PANTHER" id="PTHR47338:SF9">
    <property type="entry name" value="ZN(II)2CYS6 TRANSCRIPTION FACTOR (EUROFUNG)"/>
    <property type="match status" value="1"/>
</dbReference>
<dbReference type="InterPro" id="IPR050815">
    <property type="entry name" value="TF_fung"/>
</dbReference>
<protein>
    <recommendedName>
        <fullName evidence="9">Transcription factor domain-containing protein</fullName>
    </recommendedName>
</protein>
<feature type="region of interest" description="Disordered" evidence="6">
    <location>
        <begin position="128"/>
        <end position="155"/>
    </location>
</feature>
<evidence type="ECO:0000256" key="5">
    <source>
        <dbReference type="ARBA" id="ARBA00023242"/>
    </source>
</evidence>
<gene>
    <name evidence="7" type="ORF">AK830_g9984</name>
</gene>
<dbReference type="GO" id="GO:0046872">
    <property type="term" value="F:metal ion binding"/>
    <property type="evidence" value="ECO:0007669"/>
    <property type="project" value="UniProtKB-KW"/>
</dbReference>
<dbReference type="CDD" id="cd12148">
    <property type="entry name" value="fungal_TF_MHR"/>
    <property type="match status" value="1"/>
</dbReference>
<reference evidence="7 8" key="1">
    <citation type="submission" date="2015-09" db="EMBL/GenBank/DDBJ databases">
        <title>Draft genome of a European isolate of the apple canker pathogen Neonectria ditissima.</title>
        <authorList>
            <person name="Gomez-Cortecero A."/>
            <person name="Harrison R.J."/>
            <person name="Armitage A.D."/>
        </authorList>
    </citation>
    <scope>NUCLEOTIDE SEQUENCE [LARGE SCALE GENOMIC DNA]</scope>
    <source>
        <strain evidence="7 8">R09/05</strain>
    </source>
</reference>
<evidence type="ECO:0000313" key="8">
    <source>
        <dbReference type="Proteomes" id="UP000050424"/>
    </source>
</evidence>
<dbReference type="Proteomes" id="UP000050424">
    <property type="component" value="Unassembled WGS sequence"/>
</dbReference>
<dbReference type="GO" id="GO:0000981">
    <property type="term" value="F:DNA-binding transcription factor activity, RNA polymerase II-specific"/>
    <property type="evidence" value="ECO:0007669"/>
    <property type="project" value="InterPro"/>
</dbReference>
<name>A0A0P7BBA4_9HYPO</name>
<keyword evidence="3" id="KW-0805">Transcription regulation</keyword>
<evidence type="ECO:0008006" key="9">
    <source>
        <dbReference type="Google" id="ProtNLM"/>
    </source>
</evidence>
<organism evidence="7 8">
    <name type="scientific">Neonectria ditissima</name>
    <dbReference type="NCBI Taxonomy" id="78410"/>
    <lineage>
        <taxon>Eukaryota</taxon>
        <taxon>Fungi</taxon>
        <taxon>Dikarya</taxon>
        <taxon>Ascomycota</taxon>
        <taxon>Pezizomycotina</taxon>
        <taxon>Sordariomycetes</taxon>
        <taxon>Hypocreomycetidae</taxon>
        <taxon>Hypocreales</taxon>
        <taxon>Nectriaceae</taxon>
        <taxon>Neonectria</taxon>
    </lineage>
</organism>
<keyword evidence="8" id="KW-1185">Reference proteome</keyword>
<dbReference type="PANTHER" id="PTHR47338">
    <property type="entry name" value="ZN(II)2CYS6 TRANSCRIPTION FACTOR (EUROFUNG)-RELATED"/>
    <property type="match status" value="1"/>
</dbReference>
<evidence type="ECO:0000313" key="7">
    <source>
        <dbReference type="EMBL" id="KPM36566.1"/>
    </source>
</evidence>
<dbReference type="GO" id="GO:0005634">
    <property type="term" value="C:nucleus"/>
    <property type="evidence" value="ECO:0007669"/>
    <property type="project" value="UniProtKB-SubCell"/>
</dbReference>
<keyword evidence="4" id="KW-0804">Transcription</keyword>
<keyword evidence="2" id="KW-0479">Metal-binding</keyword>
<dbReference type="AlphaFoldDB" id="A0A0P7BBA4"/>
<sequence length="803" mass="88720">MASAIPIVLCGKTEQIGKGVIAGLQPEYEVVHFILSPEAGAKELPQILRGTTPEEKSSDIGSGNLAQGVKAIVLGGAFDDEGMALMKEAATQVAKVPWLRQDSEKPAPPLGPEYGKAMVRRVKETLGELQGSGKLDNGEERERSQNAPENDRYAPTANDWGSSVYTARLSLIPVRLDITGRLMEALEGKLDQLIQNLSPPSATCRPTAPYRQPGTPQSQVIADEPWTDQNQTMPTFSVDTITSDQTLLEAGQLYLTWCHNQPIALFKEEGFSNTLKDRDGEVVLAIKALSLRFPPGSMSSQAKYGLEEMAKTSRRLVLDRIADGHVRLSTLQTLCLLSQIDFVDGNVVQSGLNASIASHLIHSLPPRTSLGDVTEFHFCAQAITMLQNLQGSLVPSPGSWNTAMLAQNQKYSAMHAGRTTAQHGLESTMPIDLTVRGQTGSGILAYAAEITDAWRMARAYAASHVGSDEPPPWSPESDYSSVMLRHLEVDCKVPLKYRFSGNDFGSHDLETLQQQRSYWSPWLFLQFIYAAIPCLLNHPFLLSMRLRNFRYTMPQSFIQQSFDQITRHAGWVIYFLDQLEKKDFQVSDPSLGHRVAIVATIHLQHSFVKDCTLRDKAQAGFETCMRFLQRMGLVWPSVAILTRNLRKLQESIAFVPLPRPESAETDEHQQSWSIDAQLLWDILIYERAGRDGAAKDVSIFDDALTTGSDGQKQDVAEFDLVGSAGIFGHKTAPKRVPVYAPGDEASPAEASNPDDRRGLAEMSISAEDRVLDRFSGLNDQDGLFLQANDFGRAIDNWFNFDLV</sequence>
<dbReference type="STRING" id="78410.A0A0P7BBA4"/>